<reference evidence="1 2" key="1">
    <citation type="submission" date="2016-11" db="EMBL/GenBank/DDBJ databases">
        <authorList>
            <person name="Jaros S."/>
            <person name="Januszkiewicz K."/>
            <person name="Wedrychowicz H."/>
        </authorList>
    </citation>
    <scope>NUCLEOTIDE SEQUENCE [LARGE SCALE GENOMIC DNA]</scope>
    <source>
        <strain evidence="1 2">CGMCC 1.8863</strain>
    </source>
</reference>
<gene>
    <name evidence="1" type="ORF">SAMN04487911_12159</name>
</gene>
<protein>
    <submittedName>
        <fullName evidence="1">Uncharacterized protein</fullName>
    </submittedName>
</protein>
<organism evidence="1 2">
    <name type="scientific">Arenibacter nanhaiticus</name>
    <dbReference type="NCBI Taxonomy" id="558155"/>
    <lineage>
        <taxon>Bacteria</taxon>
        <taxon>Pseudomonadati</taxon>
        <taxon>Bacteroidota</taxon>
        <taxon>Flavobacteriia</taxon>
        <taxon>Flavobacteriales</taxon>
        <taxon>Flavobacteriaceae</taxon>
        <taxon>Arenibacter</taxon>
    </lineage>
</organism>
<accession>A0A1M6JD11</accession>
<evidence type="ECO:0000313" key="1">
    <source>
        <dbReference type="EMBL" id="SHJ44615.1"/>
    </source>
</evidence>
<dbReference type="STRING" id="558155.SAMN04487911_12159"/>
<proteinExistence type="predicted"/>
<dbReference type="AlphaFoldDB" id="A0A1M6JD11"/>
<dbReference type="Proteomes" id="UP000184231">
    <property type="component" value="Unassembled WGS sequence"/>
</dbReference>
<evidence type="ECO:0000313" key="2">
    <source>
        <dbReference type="Proteomes" id="UP000184231"/>
    </source>
</evidence>
<keyword evidence="2" id="KW-1185">Reference proteome</keyword>
<name>A0A1M6JD11_9FLAO</name>
<dbReference type="EMBL" id="FQYX01000021">
    <property type="protein sequence ID" value="SHJ44615.1"/>
    <property type="molecule type" value="Genomic_DNA"/>
</dbReference>
<sequence>MAKTIGMEKPKEVLADYRKGAKLKREEMVGPYYIDKATLDPTIAVRLTANWISLNLRYINDYKLS</sequence>